<name>A0A2S5TCL8_9GAMM</name>
<dbReference type="AlphaFoldDB" id="A0A2S5TCL8"/>
<dbReference type="SUPFAM" id="SSF47413">
    <property type="entry name" value="lambda repressor-like DNA-binding domains"/>
    <property type="match status" value="1"/>
</dbReference>
<dbReference type="Pfam" id="PF13560">
    <property type="entry name" value="HTH_31"/>
    <property type="match status" value="1"/>
</dbReference>
<keyword evidence="3" id="KW-1185">Reference proteome</keyword>
<evidence type="ECO:0000313" key="2">
    <source>
        <dbReference type="EMBL" id="PPE72741.1"/>
    </source>
</evidence>
<evidence type="ECO:0000313" key="3">
    <source>
        <dbReference type="Proteomes" id="UP000238220"/>
    </source>
</evidence>
<dbReference type="CDD" id="cd00093">
    <property type="entry name" value="HTH_XRE"/>
    <property type="match status" value="1"/>
</dbReference>
<dbReference type="OrthoDB" id="9800901at2"/>
<dbReference type="InterPro" id="IPR001387">
    <property type="entry name" value="Cro/C1-type_HTH"/>
</dbReference>
<dbReference type="GO" id="GO:0003677">
    <property type="term" value="F:DNA binding"/>
    <property type="evidence" value="ECO:0007669"/>
    <property type="project" value="InterPro"/>
</dbReference>
<reference evidence="2 3" key="1">
    <citation type="submission" date="2018-02" db="EMBL/GenBank/DDBJ databases">
        <title>Genome sequencing of Solimonas sp. HR-BB.</title>
        <authorList>
            <person name="Lee Y."/>
            <person name="Jeon C.O."/>
        </authorList>
    </citation>
    <scope>NUCLEOTIDE SEQUENCE [LARGE SCALE GENOMIC DNA]</scope>
    <source>
        <strain evidence="2 3">HR-BB</strain>
    </source>
</reference>
<proteinExistence type="predicted"/>
<evidence type="ECO:0000259" key="1">
    <source>
        <dbReference type="PROSITE" id="PS50943"/>
    </source>
</evidence>
<dbReference type="PROSITE" id="PS50943">
    <property type="entry name" value="HTH_CROC1"/>
    <property type="match status" value="1"/>
</dbReference>
<gene>
    <name evidence="2" type="ORF">C3942_16970</name>
</gene>
<dbReference type="Proteomes" id="UP000238220">
    <property type="component" value="Unassembled WGS sequence"/>
</dbReference>
<dbReference type="Gene3D" id="1.10.260.40">
    <property type="entry name" value="lambda repressor-like DNA-binding domains"/>
    <property type="match status" value="1"/>
</dbReference>
<organism evidence="2 3">
    <name type="scientific">Solimonas fluminis</name>
    <dbReference type="NCBI Taxonomy" id="2086571"/>
    <lineage>
        <taxon>Bacteria</taxon>
        <taxon>Pseudomonadati</taxon>
        <taxon>Pseudomonadota</taxon>
        <taxon>Gammaproteobacteria</taxon>
        <taxon>Nevskiales</taxon>
        <taxon>Nevskiaceae</taxon>
        <taxon>Solimonas</taxon>
    </lineage>
</organism>
<comment type="caution">
    <text evidence="2">The sequence shown here is derived from an EMBL/GenBank/DDBJ whole genome shotgun (WGS) entry which is preliminary data.</text>
</comment>
<dbReference type="RefSeq" id="WP_104231551.1">
    <property type="nucleotide sequence ID" value="NZ_PSNW01000010.1"/>
</dbReference>
<dbReference type="SMART" id="SM00530">
    <property type="entry name" value="HTH_XRE"/>
    <property type="match status" value="1"/>
</dbReference>
<sequence>MCVRLERTRCGYSQEELGQKIGRDQALISEIEGAKRSVTLDVIGRLADALGVRPADLLDEKFGRRSK</sequence>
<protein>
    <submittedName>
        <fullName evidence="2">XRE family transcriptional regulator</fullName>
    </submittedName>
</protein>
<accession>A0A2S5TCL8</accession>
<feature type="domain" description="HTH cro/C1-type" evidence="1">
    <location>
        <begin position="3"/>
        <end position="57"/>
    </location>
</feature>
<dbReference type="EMBL" id="PSNW01000010">
    <property type="protein sequence ID" value="PPE72741.1"/>
    <property type="molecule type" value="Genomic_DNA"/>
</dbReference>
<dbReference type="InterPro" id="IPR010982">
    <property type="entry name" value="Lambda_DNA-bd_dom_sf"/>
</dbReference>